<keyword evidence="3" id="KW-1185">Reference proteome</keyword>
<feature type="transmembrane region" description="Helical" evidence="1">
    <location>
        <begin position="40"/>
        <end position="59"/>
    </location>
</feature>
<dbReference type="Proteomes" id="UP001596368">
    <property type="component" value="Unassembled WGS sequence"/>
</dbReference>
<keyword evidence="1" id="KW-0812">Transmembrane</keyword>
<keyword evidence="1" id="KW-0472">Membrane</keyword>
<sequence>MMGLVTREWMEDRRLLFWSAFVGLAFIVSPDPTGMAPIIVGATMIVLFEGTLALLRWTGNWPRRPRPRRRPCPRGRVAAPRGTLAVPRPTHARWERSSCVATARRRGTATDACRAGRRPS</sequence>
<protein>
    <submittedName>
        <fullName evidence="2">Uncharacterized protein</fullName>
    </submittedName>
</protein>
<comment type="caution">
    <text evidence="2">The sequence shown here is derived from an EMBL/GenBank/DDBJ whole genome shotgun (WGS) entry which is preliminary data.</text>
</comment>
<name>A0ABD5XM69_9EURY</name>
<keyword evidence="1" id="KW-1133">Transmembrane helix</keyword>
<organism evidence="2 3">
    <name type="scientific">Halobaculum litoreum</name>
    <dbReference type="NCBI Taxonomy" id="3031998"/>
    <lineage>
        <taxon>Archaea</taxon>
        <taxon>Methanobacteriati</taxon>
        <taxon>Methanobacteriota</taxon>
        <taxon>Stenosarchaea group</taxon>
        <taxon>Halobacteria</taxon>
        <taxon>Halobacteriales</taxon>
        <taxon>Haloferacaceae</taxon>
        <taxon>Halobaculum</taxon>
    </lineage>
</organism>
<evidence type="ECO:0000313" key="2">
    <source>
        <dbReference type="EMBL" id="MFC7135736.1"/>
    </source>
</evidence>
<evidence type="ECO:0000313" key="3">
    <source>
        <dbReference type="Proteomes" id="UP001596368"/>
    </source>
</evidence>
<accession>A0ABD5XM69</accession>
<evidence type="ECO:0000256" key="1">
    <source>
        <dbReference type="SAM" id="Phobius"/>
    </source>
</evidence>
<proteinExistence type="predicted"/>
<gene>
    <name evidence="2" type="ORF">ACFQRB_02265</name>
</gene>
<reference evidence="2 3" key="1">
    <citation type="journal article" date="2019" name="Int. J. Syst. Evol. Microbiol.">
        <title>The Global Catalogue of Microorganisms (GCM) 10K type strain sequencing project: providing services to taxonomists for standard genome sequencing and annotation.</title>
        <authorList>
            <consortium name="The Broad Institute Genomics Platform"/>
            <consortium name="The Broad Institute Genome Sequencing Center for Infectious Disease"/>
            <person name="Wu L."/>
            <person name="Ma J."/>
        </authorList>
    </citation>
    <scope>NUCLEOTIDE SEQUENCE [LARGE SCALE GENOMIC DNA]</scope>
    <source>
        <strain evidence="2 3">DT92</strain>
    </source>
</reference>
<dbReference type="EMBL" id="JBHSZG010000001">
    <property type="protein sequence ID" value="MFC7135736.1"/>
    <property type="molecule type" value="Genomic_DNA"/>
</dbReference>
<dbReference type="AlphaFoldDB" id="A0ABD5XM69"/>